<dbReference type="EMBL" id="CAJVCE010000060">
    <property type="protein sequence ID" value="CAG7659109.1"/>
    <property type="molecule type" value="Genomic_DNA"/>
</dbReference>
<reference evidence="1 2" key="1">
    <citation type="submission" date="2021-06" db="EMBL/GenBank/DDBJ databases">
        <authorList>
            <person name="Criscuolo A."/>
        </authorList>
    </citation>
    <scope>NUCLEOTIDE SEQUENCE [LARGE SCALE GENOMIC DNA]</scope>
    <source>
        <strain evidence="2">CIP 111802</strain>
    </source>
</reference>
<proteinExistence type="predicted"/>
<gene>
    <name evidence="1" type="ORF">PAECIP111802_07378</name>
</gene>
<accession>A0ABM8VV33</accession>
<dbReference type="Proteomes" id="UP000730618">
    <property type="component" value="Unassembled WGS sequence"/>
</dbReference>
<protein>
    <submittedName>
        <fullName evidence="1">Uncharacterized protein</fullName>
    </submittedName>
</protein>
<keyword evidence="2" id="KW-1185">Reference proteome</keyword>
<comment type="caution">
    <text evidence="1">The sequence shown here is derived from an EMBL/GenBank/DDBJ whole genome shotgun (WGS) entry which is preliminary data.</text>
</comment>
<sequence>MENSRSPSCVGRIVPNYICKTPNNTLFAHHLIHSSQKEKNLATEG</sequence>
<organism evidence="1 2">
    <name type="scientific">Paenibacillus allorhizosphaerae</name>
    <dbReference type="NCBI Taxonomy" id="2849866"/>
    <lineage>
        <taxon>Bacteria</taxon>
        <taxon>Bacillati</taxon>
        <taxon>Bacillota</taxon>
        <taxon>Bacilli</taxon>
        <taxon>Bacillales</taxon>
        <taxon>Paenibacillaceae</taxon>
        <taxon>Paenibacillus</taxon>
    </lineage>
</organism>
<evidence type="ECO:0000313" key="2">
    <source>
        <dbReference type="Proteomes" id="UP000730618"/>
    </source>
</evidence>
<evidence type="ECO:0000313" key="1">
    <source>
        <dbReference type="EMBL" id="CAG7659109.1"/>
    </source>
</evidence>
<name>A0ABM8VV33_9BACL</name>